<proteinExistence type="predicted"/>
<accession>A0ABW6NRY3</accession>
<feature type="domain" description="Transposase IS4-like" evidence="1">
    <location>
        <begin position="95"/>
        <end position="250"/>
    </location>
</feature>
<dbReference type="NCBIfam" id="NF033580">
    <property type="entry name" value="transpos_IS5_3"/>
    <property type="match status" value="1"/>
</dbReference>
<dbReference type="PANTHER" id="PTHR30007">
    <property type="entry name" value="PHP DOMAIN PROTEIN"/>
    <property type="match status" value="1"/>
</dbReference>
<protein>
    <submittedName>
        <fullName evidence="3">IS5 family transposase</fullName>
    </submittedName>
</protein>
<sequence>MTDVQWALLEPLLPPPGNRRGRGGRSELHCRRVVLDAIFYVVRGGIAWAMLPSEFPPVKTVYDIYRRWVAAGAWQRINDTLRDRIRVAQGRGPMPTAAIIDSQSVRGADTVHAGTRGYDAGKKTNGRKRHIAVDALGLLLTVVVTAAAIQDRDGAHRVLAAMWAKFSTVSLVWADGGYAGRLVTWAKTILTVTIQIVKRNDDATGFTVLPRRWVVERTYAWITKNRRCVRDYETPTDHHEAIVYIAMIAVMSRRLART</sequence>
<evidence type="ECO:0000313" key="3">
    <source>
        <dbReference type="EMBL" id="MFF0457818.1"/>
    </source>
</evidence>
<dbReference type="Pfam" id="PF13340">
    <property type="entry name" value="DUF4096"/>
    <property type="match status" value="1"/>
</dbReference>
<dbReference type="Proteomes" id="UP001601521">
    <property type="component" value="Unassembled WGS sequence"/>
</dbReference>
<dbReference type="EMBL" id="JBIALX010000019">
    <property type="protein sequence ID" value="MFF0457818.1"/>
    <property type="molecule type" value="Genomic_DNA"/>
</dbReference>
<dbReference type="InterPro" id="IPR025161">
    <property type="entry name" value="IS402-like_dom"/>
</dbReference>
<evidence type="ECO:0000313" key="4">
    <source>
        <dbReference type="Proteomes" id="UP001601521"/>
    </source>
</evidence>
<gene>
    <name evidence="3" type="ORF">ACFYTH_31035</name>
</gene>
<dbReference type="Pfam" id="PF01609">
    <property type="entry name" value="DDE_Tnp_1"/>
    <property type="match status" value="1"/>
</dbReference>
<keyword evidence="4" id="KW-1185">Reference proteome</keyword>
<dbReference type="InterPro" id="IPR002559">
    <property type="entry name" value="Transposase_11"/>
</dbReference>
<dbReference type="RefSeq" id="WP_387255147.1">
    <property type="nucleotide sequence ID" value="NZ_JBIALX010000019.1"/>
</dbReference>
<dbReference type="PANTHER" id="PTHR30007:SF0">
    <property type="entry name" value="TRANSPOSASE"/>
    <property type="match status" value="1"/>
</dbReference>
<reference evidence="3 4" key="1">
    <citation type="submission" date="2024-10" db="EMBL/GenBank/DDBJ databases">
        <title>The Natural Products Discovery Center: Release of the First 8490 Sequenced Strains for Exploring Actinobacteria Biosynthetic Diversity.</title>
        <authorList>
            <person name="Kalkreuter E."/>
            <person name="Kautsar S.A."/>
            <person name="Yang D."/>
            <person name="Bader C.D."/>
            <person name="Teijaro C.N."/>
            <person name="Fluegel L."/>
            <person name="Davis C.M."/>
            <person name="Simpson J.R."/>
            <person name="Lauterbach L."/>
            <person name="Steele A.D."/>
            <person name="Gui C."/>
            <person name="Meng S."/>
            <person name="Li G."/>
            <person name="Viehrig K."/>
            <person name="Ye F."/>
            <person name="Su P."/>
            <person name="Kiefer A.F."/>
            <person name="Nichols A."/>
            <person name="Cepeda A.J."/>
            <person name="Yan W."/>
            <person name="Fan B."/>
            <person name="Jiang Y."/>
            <person name="Adhikari A."/>
            <person name="Zheng C.-J."/>
            <person name="Schuster L."/>
            <person name="Cowan T.M."/>
            <person name="Smanski M.J."/>
            <person name="Chevrette M.G."/>
            <person name="De Carvalho L.P.S."/>
            <person name="Shen B."/>
        </authorList>
    </citation>
    <scope>NUCLEOTIDE SEQUENCE [LARGE SCALE GENOMIC DNA]</scope>
    <source>
        <strain evidence="3 4">NPDC004550</strain>
    </source>
</reference>
<name>A0ABW6NRY3_9NOCA</name>
<organism evidence="3 4">
    <name type="scientific">Nocardia africana</name>
    <dbReference type="NCBI Taxonomy" id="134964"/>
    <lineage>
        <taxon>Bacteria</taxon>
        <taxon>Bacillati</taxon>
        <taxon>Actinomycetota</taxon>
        <taxon>Actinomycetes</taxon>
        <taxon>Mycobacteriales</taxon>
        <taxon>Nocardiaceae</taxon>
        <taxon>Nocardia</taxon>
    </lineage>
</organism>
<evidence type="ECO:0000259" key="2">
    <source>
        <dbReference type="Pfam" id="PF13340"/>
    </source>
</evidence>
<comment type="caution">
    <text evidence="3">The sequence shown here is derived from an EMBL/GenBank/DDBJ whole genome shotgun (WGS) entry which is preliminary data.</text>
</comment>
<evidence type="ECO:0000259" key="1">
    <source>
        <dbReference type="Pfam" id="PF01609"/>
    </source>
</evidence>
<feature type="domain" description="Insertion element IS402-like" evidence="2">
    <location>
        <begin position="1"/>
        <end position="77"/>
    </location>
</feature>